<protein>
    <submittedName>
        <fullName evidence="2">Uncharacterized protein</fullName>
    </submittedName>
</protein>
<evidence type="ECO:0000313" key="2">
    <source>
        <dbReference type="EMBL" id="CQD02089.1"/>
    </source>
</evidence>
<dbReference type="AlphaFoldDB" id="A0A0U1CUC1"/>
<dbReference type="Proteomes" id="UP000199601">
    <property type="component" value="Unassembled WGS sequence"/>
</dbReference>
<proteinExistence type="predicted"/>
<gene>
    <name evidence="2" type="ORF">BN000_00130</name>
</gene>
<evidence type="ECO:0000256" key="1">
    <source>
        <dbReference type="SAM" id="MobiDB-lite"/>
    </source>
</evidence>
<accession>A0A0U1CUC1</accession>
<feature type="compositionally biased region" description="Low complexity" evidence="1">
    <location>
        <begin position="214"/>
        <end position="239"/>
    </location>
</feature>
<organism evidence="2 3">
    <name type="scientific">Mycobacterium europaeum</name>
    <dbReference type="NCBI Taxonomy" id="761804"/>
    <lineage>
        <taxon>Bacteria</taxon>
        <taxon>Bacillati</taxon>
        <taxon>Actinomycetota</taxon>
        <taxon>Actinomycetes</taxon>
        <taxon>Mycobacteriales</taxon>
        <taxon>Mycobacteriaceae</taxon>
        <taxon>Mycobacterium</taxon>
        <taxon>Mycobacterium simiae complex</taxon>
    </lineage>
</organism>
<keyword evidence="3" id="KW-1185">Reference proteome</keyword>
<reference evidence="3" key="1">
    <citation type="submission" date="2015-03" db="EMBL/GenBank/DDBJ databases">
        <authorList>
            <person name="Urmite Genomes"/>
        </authorList>
    </citation>
    <scope>NUCLEOTIDE SEQUENCE [LARGE SCALE GENOMIC DNA]</scope>
    <source>
        <strain evidence="3">CSUR P1344</strain>
    </source>
</reference>
<dbReference type="RefSeq" id="WP_062886708.1">
    <property type="nucleotide sequence ID" value="NZ_CTEC01000001.1"/>
</dbReference>
<evidence type="ECO:0000313" key="3">
    <source>
        <dbReference type="Proteomes" id="UP000199601"/>
    </source>
</evidence>
<sequence>MSTDLVFQEPGVVETRQERALRRAQQLHNAFQTAFEVLAEIYRDEDWRYINDGAGRPYAGFTAFVQDQLGCAASNARRYQQGIVGLILPLQELTAPGTRIPVTSSDVARLGVTGARVVIEEAPGALEGITEPDAQTDALRDLIDTVTQRSTAPGFGPLRESLTPSASPLGALVPAEIPDDVDDDTQLTSAGSTSPDRHQRQPAPSTPPWDVDETPPTSADDTSPPAAPTAVAPSATPAAPAAEKLLTSDDDTAPKQGAAAAQVLIDLEAAITAVMAAGDPTALAEQLCDGQGAHLAPKCLASGQRLVRLGQLLRSLT</sequence>
<name>A0A0U1CUC1_9MYCO</name>
<feature type="region of interest" description="Disordered" evidence="1">
    <location>
        <begin position="149"/>
        <end position="239"/>
    </location>
</feature>
<dbReference type="EMBL" id="CTEC01000001">
    <property type="protein sequence ID" value="CQD02089.1"/>
    <property type="molecule type" value="Genomic_DNA"/>
</dbReference>